<dbReference type="GO" id="GO:0055085">
    <property type="term" value="P:transmembrane transport"/>
    <property type="evidence" value="ECO:0007669"/>
    <property type="project" value="TreeGrafter"/>
</dbReference>
<accession>A0A8H5TXQ7</accession>
<gene>
    <name evidence="3" type="ORF">FHETE_1613</name>
</gene>
<evidence type="ECO:0000313" key="3">
    <source>
        <dbReference type="EMBL" id="KAF5677562.1"/>
    </source>
</evidence>
<name>A0A8H5TXQ7_FUSHE</name>
<evidence type="ECO:0000313" key="4">
    <source>
        <dbReference type="Proteomes" id="UP000567885"/>
    </source>
</evidence>
<comment type="caution">
    <text evidence="3">The sequence shown here is derived from an EMBL/GenBank/DDBJ whole genome shotgun (WGS) entry which is preliminary data.</text>
</comment>
<keyword evidence="2" id="KW-0472">Membrane</keyword>
<feature type="transmembrane region" description="Helical" evidence="2">
    <location>
        <begin position="363"/>
        <end position="385"/>
    </location>
</feature>
<feature type="transmembrane region" description="Helical" evidence="2">
    <location>
        <begin position="228"/>
        <end position="252"/>
    </location>
</feature>
<evidence type="ECO:0008006" key="5">
    <source>
        <dbReference type="Google" id="ProtNLM"/>
    </source>
</evidence>
<protein>
    <recommendedName>
        <fullName evidence="5">TRP C-terminal domain-containing protein</fullName>
    </recommendedName>
</protein>
<dbReference type="PANTHER" id="PTHR31145:SF8">
    <property type="entry name" value="INTEGRAL MEMBRANE PROTEIN (AFU_ORTHOLOGUE AFUA_2G17475)"/>
    <property type="match status" value="1"/>
</dbReference>
<proteinExistence type="predicted"/>
<feature type="transmembrane region" description="Helical" evidence="2">
    <location>
        <begin position="258"/>
        <end position="279"/>
    </location>
</feature>
<evidence type="ECO:0000256" key="1">
    <source>
        <dbReference type="SAM" id="MobiDB-lite"/>
    </source>
</evidence>
<sequence length="619" mass="68907">MRYCSYHMEFSFPSTHRLQALESTFQFNRKNGQDLDCAIAMITPDMGAPISNAFTFTPLSILVLFTASSWQRHQKELSYNYVFQHGSAIAGPLWPTVLDVTGYIRYLQFAFITASMALKYPGFYVPAIGKLAWANLIFWEGALDRRHTYQGPTGGMYPSNATYGLNFMAQMIGYPNTLDRPFNPLINALILIAPILFLVSISFWILLRPSPVQPSVFAICKKAVITTTGIALCLFSVPLVTFISYDFILVGFLPNYRIALVALMLAIIIGASHFLLRILDGPSENKSKNELRDPNAPIVDFGPIWKALPRHIAYSMPLVQAIGVGSLQDFPRVQLFFVMACECVFLVFHIVSGKEKRLITSHTVYISLIRLISLVPMIVFILPTTTAKKQWAGYVILVLHGLVIFLGFTLRSTWNLYKTFYKPRDVGRKKSANAAGDGPGSTTAPQMGSISSLFSSDMLDYRRTHSREPSWQGYQQDPSSFTRPPRSPSNITSFEPPQPVVIHRSVSVTVESENRPSGTKFNIDTVLSEVSPGPYVDYSFREGDKFYGVTEQRIFFTSASTLNTTATPGSSPSEPLEEGGGRLILKKLVAGLTGTFKLSEPKPVEKGFQVRRPPRPPPA</sequence>
<feature type="region of interest" description="Disordered" evidence="1">
    <location>
        <begin position="428"/>
        <end position="449"/>
    </location>
</feature>
<dbReference type="AlphaFoldDB" id="A0A8H5TXQ7"/>
<feature type="transmembrane region" description="Helical" evidence="2">
    <location>
        <begin position="333"/>
        <end position="351"/>
    </location>
</feature>
<dbReference type="InterPro" id="IPR040241">
    <property type="entry name" value="TRP_Flc/Pkd2-like"/>
</dbReference>
<feature type="region of interest" description="Disordered" evidence="1">
    <location>
        <begin position="466"/>
        <end position="498"/>
    </location>
</feature>
<keyword evidence="2" id="KW-1133">Transmembrane helix</keyword>
<dbReference type="EMBL" id="JAAGWQ010000025">
    <property type="protein sequence ID" value="KAF5677562.1"/>
    <property type="molecule type" value="Genomic_DNA"/>
</dbReference>
<feature type="transmembrane region" description="Helical" evidence="2">
    <location>
        <begin position="391"/>
        <end position="410"/>
    </location>
</feature>
<feature type="compositionally biased region" description="Polar residues" evidence="1">
    <location>
        <begin position="440"/>
        <end position="449"/>
    </location>
</feature>
<keyword evidence="2" id="KW-0812">Transmembrane</keyword>
<dbReference type="PANTHER" id="PTHR31145">
    <property type="entry name" value="INTEGRAL MEMBRANE PROTEIN (AFU_ORTHOLOGUE AFUA_7G01610)"/>
    <property type="match status" value="1"/>
</dbReference>
<organism evidence="3 4">
    <name type="scientific">Fusarium heterosporum</name>
    <dbReference type="NCBI Taxonomy" id="42747"/>
    <lineage>
        <taxon>Eukaryota</taxon>
        <taxon>Fungi</taxon>
        <taxon>Dikarya</taxon>
        <taxon>Ascomycota</taxon>
        <taxon>Pezizomycotina</taxon>
        <taxon>Sordariomycetes</taxon>
        <taxon>Hypocreomycetidae</taxon>
        <taxon>Hypocreales</taxon>
        <taxon>Nectriaceae</taxon>
        <taxon>Fusarium</taxon>
        <taxon>Fusarium heterosporum species complex</taxon>
    </lineage>
</organism>
<feature type="region of interest" description="Disordered" evidence="1">
    <location>
        <begin position="599"/>
        <end position="619"/>
    </location>
</feature>
<dbReference type="GO" id="GO:0016020">
    <property type="term" value="C:membrane"/>
    <property type="evidence" value="ECO:0007669"/>
    <property type="project" value="TreeGrafter"/>
</dbReference>
<dbReference type="Proteomes" id="UP000567885">
    <property type="component" value="Unassembled WGS sequence"/>
</dbReference>
<feature type="transmembrane region" description="Helical" evidence="2">
    <location>
        <begin position="185"/>
        <end position="207"/>
    </location>
</feature>
<evidence type="ECO:0000256" key="2">
    <source>
        <dbReference type="SAM" id="Phobius"/>
    </source>
</evidence>
<keyword evidence="4" id="KW-1185">Reference proteome</keyword>
<dbReference type="OrthoDB" id="269822at2759"/>
<reference evidence="3 4" key="1">
    <citation type="submission" date="2020-05" db="EMBL/GenBank/DDBJ databases">
        <title>Identification and distribution of gene clusters putatively required for synthesis of sphingolipid metabolism inhibitors in phylogenetically diverse species of the filamentous fungus Fusarium.</title>
        <authorList>
            <person name="Kim H.-S."/>
            <person name="Busman M."/>
            <person name="Brown D.W."/>
            <person name="Divon H."/>
            <person name="Uhlig S."/>
            <person name="Proctor R.H."/>
        </authorList>
    </citation>
    <scope>NUCLEOTIDE SEQUENCE [LARGE SCALE GENOMIC DNA]</scope>
    <source>
        <strain evidence="3 4">NRRL 20693</strain>
    </source>
</reference>